<feature type="region of interest" description="Disordered" evidence="1">
    <location>
        <begin position="63"/>
        <end position="121"/>
    </location>
</feature>
<feature type="compositionally biased region" description="Polar residues" evidence="1">
    <location>
        <begin position="84"/>
        <end position="96"/>
    </location>
</feature>
<gene>
    <name evidence="2" type="ORF">RF11_08603</name>
</gene>
<protein>
    <submittedName>
        <fullName evidence="2">Uncharacterized protein</fullName>
    </submittedName>
</protein>
<evidence type="ECO:0000313" key="2">
    <source>
        <dbReference type="EMBL" id="KII71327.1"/>
    </source>
</evidence>
<name>A0A0C2NBI9_THEKT</name>
<keyword evidence="3" id="KW-1185">Reference proteome</keyword>
<dbReference type="Proteomes" id="UP000031668">
    <property type="component" value="Unassembled WGS sequence"/>
</dbReference>
<comment type="caution">
    <text evidence="2">The sequence shown here is derived from an EMBL/GenBank/DDBJ whole genome shotgun (WGS) entry which is preliminary data.</text>
</comment>
<dbReference type="AlphaFoldDB" id="A0A0C2NBI9"/>
<dbReference type="EMBL" id="JWZT01001796">
    <property type="protein sequence ID" value="KII71327.1"/>
    <property type="molecule type" value="Genomic_DNA"/>
</dbReference>
<sequence length="121" mass="13927">MIATRDLAHSYPAGGLGVAFQSSPRCNLQLVLYEEVMWLHRPMKRQPFSRRFPMAQYFPSGRPRGYWPKIGQPTRERPCRQGKLVSSTNRQKIPSQDSRRGGAAGPPRWSSGYMIHEQKNR</sequence>
<accession>A0A0C2NBI9</accession>
<evidence type="ECO:0000313" key="3">
    <source>
        <dbReference type="Proteomes" id="UP000031668"/>
    </source>
</evidence>
<organism evidence="2 3">
    <name type="scientific">Thelohanellus kitauei</name>
    <name type="common">Myxosporean</name>
    <dbReference type="NCBI Taxonomy" id="669202"/>
    <lineage>
        <taxon>Eukaryota</taxon>
        <taxon>Metazoa</taxon>
        <taxon>Cnidaria</taxon>
        <taxon>Myxozoa</taxon>
        <taxon>Myxosporea</taxon>
        <taxon>Bivalvulida</taxon>
        <taxon>Platysporina</taxon>
        <taxon>Myxobolidae</taxon>
        <taxon>Thelohanellus</taxon>
    </lineage>
</organism>
<evidence type="ECO:0000256" key="1">
    <source>
        <dbReference type="SAM" id="MobiDB-lite"/>
    </source>
</evidence>
<proteinExistence type="predicted"/>
<reference evidence="2 3" key="1">
    <citation type="journal article" date="2014" name="Genome Biol. Evol.">
        <title>The genome of the myxosporean Thelohanellus kitauei shows adaptations to nutrient acquisition within its fish host.</title>
        <authorList>
            <person name="Yang Y."/>
            <person name="Xiong J."/>
            <person name="Zhou Z."/>
            <person name="Huo F."/>
            <person name="Miao W."/>
            <person name="Ran C."/>
            <person name="Liu Y."/>
            <person name="Zhang J."/>
            <person name="Feng J."/>
            <person name="Wang M."/>
            <person name="Wang M."/>
            <person name="Wang L."/>
            <person name="Yao B."/>
        </authorList>
    </citation>
    <scope>NUCLEOTIDE SEQUENCE [LARGE SCALE GENOMIC DNA]</scope>
    <source>
        <strain evidence="2">Wuqing</strain>
    </source>
</reference>